<keyword evidence="3" id="KW-1185">Reference proteome</keyword>
<protein>
    <submittedName>
        <fullName evidence="2">Uroporphyrinogen-III synthase</fullName>
        <ecNumber evidence="2">4.2.1.75</ecNumber>
    </submittedName>
</protein>
<gene>
    <name evidence="2" type="ORF">SBU_001315</name>
</gene>
<accession>A0A1F2P418</accession>
<dbReference type="STRING" id="1839936.SBU_001315"/>
<feature type="domain" description="Tetrapyrrole biosynthesis uroporphyrinogen III synthase" evidence="1">
    <location>
        <begin position="20"/>
        <end position="256"/>
    </location>
</feature>
<dbReference type="PANTHER" id="PTHR40082:SF1">
    <property type="entry name" value="BLR5956 PROTEIN"/>
    <property type="match status" value="1"/>
</dbReference>
<dbReference type="InterPro" id="IPR039793">
    <property type="entry name" value="UROS/Hem4"/>
</dbReference>
<comment type="caution">
    <text evidence="2">The sequence shown here is derived from an EMBL/GenBank/DDBJ whole genome shotgun (WGS) entry which is preliminary data.</text>
</comment>
<organism evidence="2 3">
    <name type="scientific">Candidatus Syntropharchaeum butanivorans</name>
    <dbReference type="NCBI Taxonomy" id="1839936"/>
    <lineage>
        <taxon>Archaea</taxon>
        <taxon>Methanobacteriati</taxon>
        <taxon>Methanobacteriota</taxon>
        <taxon>Stenosarchaea group</taxon>
        <taxon>Methanomicrobia</taxon>
        <taxon>Methanosarcinales</taxon>
        <taxon>ANME-2 cluster</taxon>
        <taxon>Candidatus Syntropharchaeum</taxon>
    </lineage>
</organism>
<dbReference type="InterPro" id="IPR036108">
    <property type="entry name" value="4pyrrol_syn_uPrphyn_synt_sf"/>
</dbReference>
<dbReference type="PANTHER" id="PTHR40082">
    <property type="entry name" value="BLR5956 PROTEIN"/>
    <property type="match status" value="1"/>
</dbReference>
<dbReference type="EMBL" id="LYOR01000007">
    <property type="protein sequence ID" value="OFV65732.1"/>
    <property type="molecule type" value="Genomic_DNA"/>
</dbReference>
<sequence length="265" mass="29421">MGVPMRVAITRPIEYIEQSEEMLRKRGFDVIAAPMIGVAPRDDPGFEPFLRRVIEGVADFVIFTSLNGVRFTLEKIDEARRGTFISALNDPATSVVSMGPRTAEGLERFGIKPDMIPETFTSAGLLELLRPYVPGKDLEVVRSDHGSKILIDGLREAGGEVHEIKVYSIVRPAGERQHELIREVADGNVDILTFTSAQTVKNFFKTADELGLGNIIQRRLSEMLIAVIGEPTARVVEDLGLKVDIMPKRATFDDMIDEISKRSKI</sequence>
<evidence type="ECO:0000313" key="2">
    <source>
        <dbReference type="EMBL" id="OFV65732.1"/>
    </source>
</evidence>
<dbReference type="SUPFAM" id="SSF69618">
    <property type="entry name" value="HemD-like"/>
    <property type="match status" value="1"/>
</dbReference>
<reference evidence="2" key="1">
    <citation type="submission" date="2016-05" db="EMBL/GenBank/DDBJ databases">
        <title>Microbial consortia oxidize butane by reversing methanogenesis.</title>
        <authorList>
            <person name="Laso-Perez R."/>
            <person name="Richter M."/>
            <person name="Wegener G."/>
            <person name="Musat F."/>
        </authorList>
    </citation>
    <scope>NUCLEOTIDE SEQUENCE [LARGE SCALE GENOMIC DNA]</scope>
    <source>
        <strain evidence="2">BOX1</strain>
    </source>
</reference>
<dbReference type="GO" id="GO:0006780">
    <property type="term" value="P:uroporphyrinogen III biosynthetic process"/>
    <property type="evidence" value="ECO:0007669"/>
    <property type="project" value="InterPro"/>
</dbReference>
<dbReference type="NCBIfam" id="NF004587">
    <property type="entry name" value="PRK05928.2-5"/>
    <property type="match status" value="1"/>
</dbReference>
<dbReference type="CDD" id="cd06578">
    <property type="entry name" value="HemD"/>
    <property type="match status" value="1"/>
</dbReference>
<evidence type="ECO:0000313" key="3">
    <source>
        <dbReference type="Proteomes" id="UP000185779"/>
    </source>
</evidence>
<name>A0A1F2P418_9EURY</name>
<keyword evidence="2" id="KW-0456">Lyase</keyword>
<dbReference type="Proteomes" id="UP000185779">
    <property type="component" value="Unassembled WGS sequence"/>
</dbReference>
<dbReference type="InterPro" id="IPR003754">
    <property type="entry name" value="4pyrrol_synth_uPrphyn_synth"/>
</dbReference>
<dbReference type="Gene3D" id="3.40.50.10090">
    <property type="match status" value="2"/>
</dbReference>
<dbReference type="AlphaFoldDB" id="A0A1F2P418"/>
<dbReference type="Pfam" id="PF02602">
    <property type="entry name" value="HEM4"/>
    <property type="match status" value="1"/>
</dbReference>
<dbReference type="GO" id="GO:0004852">
    <property type="term" value="F:uroporphyrinogen-III synthase activity"/>
    <property type="evidence" value="ECO:0007669"/>
    <property type="project" value="UniProtKB-EC"/>
</dbReference>
<dbReference type="EC" id="4.2.1.75" evidence="2"/>
<evidence type="ECO:0000259" key="1">
    <source>
        <dbReference type="Pfam" id="PF02602"/>
    </source>
</evidence>
<proteinExistence type="predicted"/>